<sequence length="168" mass="18538">METSYYVGAEPKNPVQNEKFWRNRIDAEEGAAVRATAQSVLEWSCPITGRRPHAPRLEPKGTLASRGKEILEGSEVGRLEKAKATPRLGTASSRVSASTSFSAISCRSTVLSLELEIERERRQAAEKEIEELRKRLAENQRAAAPKATASQPVSESSKASKRSSKSWR</sequence>
<name>A0ABP0HM97_9DINO</name>
<protein>
    <submittedName>
        <fullName evidence="2">Uncharacterized protein</fullName>
    </submittedName>
</protein>
<accession>A0ABP0HM97</accession>
<gene>
    <name evidence="2" type="ORF">SCF082_LOCUS2613</name>
</gene>
<reference evidence="2 3" key="1">
    <citation type="submission" date="2024-02" db="EMBL/GenBank/DDBJ databases">
        <authorList>
            <person name="Chen Y."/>
            <person name="Shah S."/>
            <person name="Dougan E. K."/>
            <person name="Thang M."/>
            <person name="Chan C."/>
        </authorList>
    </citation>
    <scope>NUCLEOTIDE SEQUENCE [LARGE SCALE GENOMIC DNA]</scope>
</reference>
<feature type="compositionally biased region" description="Basic residues" evidence="1">
    <location>
        <begin position="159"/>
        <end position="168"/>
    </location>
</feature>
<organism evidence="2 3">
    <name type="scientific">Durusdinium trenchii</name>
    <dbReference type="NCBI Taxonomy" id="1381693"/>
    <lineage>
        <taxon>Eukaryota</taxon>
        <taxon>Sar</taxon>
        <taxon>Alveolata</taxon>
        <taxon>Dinophyceae</taxon>
        <taxon>Suessiales</taxon>
        <taxon>Symbiodiniaceae</taxon>
        <taxon>Durusdinium</taxon>
    </lineage>
</organism>
<proteinExistence type="predicted"/>
<comment type="caution">
    <text evidence="2">The sequence shown here is derived from an EMBL/GenBank/DDBJ whole genome shotgun (WGS) entry which is preliminary data.</text>
</comment>
<keyword evidence="3" id="KW-1185">Reference proteome</keyword>
<evidence type="ECO:0000313" key="3">
    <source>
        <dbReference type="Proteomes" id="UP001642464"/>
    </source>
</evidence>
<evidence type="ECO:0000256" key="1">
    <source>
        <dbReference type="SAM" id="MobiDB-lite"/>
    </source>
</evidence>
<evidence type="ECO:0000313" key="2">
    <source>
        <dbReference type="EMBL" id="CAK8991351.1"/>
    </source>
</evidence>
<dbReference type="Proteomes" id="UP001642464">
    <property type="component" value="Unassembled WGS sequence"/>
</dbReference>
<feature type="region of interest" description="Disordered" evidence="1">
    <location>
        <begin position="136"/>
        <end position="168"/>
    </location>
</feature>
<dbReference type="EMBL" id="CAXAMM010001292">
    <property type="protein sequence ID" value="CAK8991351.1"/>
    <property type="molecule type" value="Genomic_DNA"/>
</dbReference>